<keyword evidence="3" id="KW-1185">Reference proteome</keyword>
<accession>A0A4Q9LHX2</accession>
<dbReference type="EMBL" id="PITI01000232">
    <property type="protein sequence ID" value="TBU07753.1"/>
    <property type="molecule type" value="Genomic_DNA"/>
</dbReference>
<dbReference type="InterPro" id="IPR000717">
    <property type="entry name" value="PCI_dom"/>
</dbReference>
<evidence type="ECO:0000259" key="1">
    <source>
        <dbReference type="Pfam" id="PF01399"/>
    </source>
</evidence>
<dbReference type="Pfam" id="PF01399">
    <property type="entry name" value="PCI"/>
    <property type="match status" value="1"/>
</dbReference>
<reference evidence="2 3" key="1">
    <citation type="submission" date="2017-12" db="EMBL/GenBank/DDBJ databases">
        <authorList>
            <person name="Pombert J.-F."/>
            <person name="Haag K.L."/>
            <person name="Ebert D."/>
        </authorList>
    </citation>
    <scope>NUCLEOTIDE SEQUENCE [LARGE SCALE GENOMIC DNA]</scope>
    <source>
        <strain evidence="2">BE-OM-2</strain>
    </source>
</reference>
<organism evidence="2 3">
    <name type="scientific">Hamiltosporidium magnivora</name>
    <dbReference type="NCBI Taxonomy" id="148818"/>
    <lineage>
        <taxon>Eukaryota</taxon>
        <taxon>Fungi</taxon>
        <taxon>Fungi incertae sedis</taxon>
        <taxon>Microsporidia</taxon>
        <taxon>Dubosqiidae</taxon>
        <taxon>Hamiltosporidium</taxon>
    </lineage>
</organism>
<dbReference type="AlphaFoldDB" id="A0A4Q9LHX2"/>
<proteinExistence type="predicted"/>
<gene>
    <name evidence="2" type="ORF">CWI36_0232p0020</name>
</gene>
<evidence type="ECO:0000313" key="2">
    <source>
        <dbReference type="EMBL" id="TBU07753.1"/>
    </source>
</evidence>
<feature type="domain" description="PCI" evidence="1">
    <location>
        <begin position="342"/>
        <end position="406"/>
    </location>
</feature>
<dbReference type="VEuPathDB" id="MicrosporidiaDB:CWI39_1787p0020"/>
<evidence type="ECO:0000313" key="3">
    <source>
        <dbReference type="Proteomes" id="UP000291404"/>
    </source>
</evidence>
<comment type="caution">
    <text evidence="2">The sequence shown here is derived from an EMBL/GenBank/DDBJ whole genome shotgun (WGS) entry which is preliminary data.</text>
</comment>
<dbReference type="VEuPathDB" id="MicrosporidiaDB:CWI36_0232p0020"/>
<protein>
    <recommendedName>
        <fullName evidence="1">PCI domain-containing protein</fullName>
    </recommendedName>
</protein>
<name>A0A4Q9LHX2_9MICR</name>
<dbReference type="Proteomes" id="UP000291404">
    <property type="component" value="Unassembled WGS sequence"/>
</dbReference>
<dbReference type="STRING" id="148818.A0A4Q9LHX2"/>
<sequence>MKDTEMFTTILHLTPKDPLKATTLLRSHLNTLTPTSEPTTPSAEIFFHAVQLTNLIKQKKYDTVLEISITLIKKHFHISNIFQNNYDYITLIDQMYSSPCLRHFDFPLSIILLCFYNSFKKIHSTKNSQIFFILLNLNKEIQNTESVGILTVVVLDILIKNHLYSQALLLINKCNYTLRGACQLSGSKTIVDSFSLGDNIEFGVLQEDKDSKTENLQENIKDSKLGNKNQHKTQNTSQSTFISTNLLHLFFYYKGLACLYLGDYKLSIQSFHSSFMLSKNINFKKFLEKYTIIANLLISNISYLKKVKWTKELKSYYKLYVCLKDGCSVRFAHILKGCEYEFKKDKVLLLIRRMWVRILMEGLRKIGMVYERIGLSDVGVKLNIEREDVEFIVMKGVKAKVLEGWIEGDVLCVGGGFRERGGYKIREALDVGDVVIDYNTSSNYKGVSNKEYK</sequence>
<dbReference type="VEuPathDB" id="MicrosporidiaDB:CWI39_3335p0010"/>